<evidence type="ECO:0000256" key="2">
    <source>
        <dbReference type="ARBA" id="ARBA00022679"/>
    </source>
</evidence>
<comment type="function">
    <text evidence="5">Methylates the class 1 translation termination release factors RF1/PrfA and RF2/PrfB on the glutamine residue of the universally conserved GGQ motif.</text>
</comment>
<sequence>MSNRRVFEALNWASSFLEENQREAYAAEILLRHYMKMSRAEFLTRLREELPEEIDQLFSKAILTHITGEPIQYIMGYEEFYGRKFKVNKEVLIPRPETEELVLATLERIRARWQDDTGLKVADVGTGSGAIAITLKRENPQLDCFGTDLYPASLEVAKGNGAYLDADINWIVGDLLQPFINSGVKLDVVISNPPYIPTADRSWMSEIVTEHEPNRALFAGEDGLDIYRRLVNELPYVLNEQALVGFEVGAGQGELVANLLKGALPQAQVEVVFDINGKDRMVFAEISS</sequence>
<comment type="similarity">
    <text evidence="5">Belongs to the protein N5-glutamine methyltransferase family. PrmC subfamily.</text>
</comment>
<evidence type="ECO:0000256" key="1">
    <source>
        <dbReference type="ARBA" id="ARBA00022603"/>
    </source>
</evidence>
<dbReference type="InterPro" id="IPR002052">
    <property type="entry name" value="DNA_methylase_N6_adenine_CS"/>
</dbReference>
<comment type="caution">
    <text evidence="5">Lacks conserved residue(s) required for the propagation of feature annotation.</text>
</comment>
<feature type="binding site" evidence="5">
    <location>
        <position position="148"/>
    </location>
    <ligand>
        <name>S-adenosyl-L-methionine</name>
        <dbReference type="ChEBI" id="CHEBI:59789"/>
    </ligand>
</feature>
<dbReference type="Gene3D" id="1.10.8.10">
    <property type="entry name" value="DNA helicase RuvA subunit, C-terminal domain"/>
    <property type="match status" value="1"/>
</dbReference>
<dbReference type="InterPro" id="IPR007848">
    <property type="entry name" value="Small_mtfrase_dom"/>
</dbReference>
<dbReference type="Gene3D" id="3.40.50.150">
    <property type="entry name" value="Vaccinia Virus protein VP39"/>
    <property type="match status" value="1"/>
</dbReference>
<proteinExistence type="inferred from homology"/>
<dbReference type="GO" id="GO:0003676">
    <property type="term" value="F:nucleic acid binding"/>
    <property type="evidence" value="ECO:0007669"/>
    <property type="project" value="InterPro"/>
</dbReference>
<dbReference type="PANTHER" id="PTHR18895">
    <property type="entry name" value="HEMK METHYLTRANSFERASE"/>
    <property type="match status" value="1"/>
</dbReference>
<dbReference type="EMBL" id="CP022983">
    <property type="protein sequence ID" value="ASV68003.1"/>
    <property type="molecule type" value="Genomic_DNA"/>
</dbReference>
<evidence type="ECO:0000313" key="8">
    <source>
        <dbReference type="EMBL" id="ASV68003.1"/>
    </source>
</evidence>
<dbReference type="InterPro" id="IPR029063">
    <property type="entry name" value="SAM-dependent_MTases_sf"/>
</dbReference>
<dbReference type="GO" id="GO:0102559">
    <property type="term" value="F:peptide chain release factor N(5)-glutamine methyltransferase activity"/>
    <property type="evidence" value="ECO:0007669"/>
    <property type="project" value="UniProtKB-EC"/>
</dbReference>
<name>A0A248TIH4_9BACI</name>
<dbReference type="InterPro" id="IPR004556">
    <property type="entry name" value="HemK-like"/>
</dbReference>
<keyword evidence="3 5" id="KW-0949">S-adenosyl-L-methionine</keyword>
<reference evidence="8 9" key="1">
    <citation type="submission" date="2017-08" db="EMBL/GenBank/DDBJ databases">
        <title>Complete Genome Sequence of Bacillus kochii Oregon-R-modENCODE STRAIN BDGP4, isolated from Drosophila melanogaster gut.</title>
        <authorList>
            <person name="Wan K.H."/>
            <person name="Yu C."/>
            <person name="Park S."/>
            <person name="Hammonds A.S."/>
            <person name="Booth B.W."/>
            <person name="Celniker S.E."/>
        </authorList>
    </citation>
    <scope>NUCLEOTIDE SEQUENCE [LARGE SCALE GENOMIC DNA]</scope>
    <source>
        <strain evidence="8 9">BDGP4</strain>
    </source>
</reference>
<organism evidence="8 9">
    <name type="scientific">Cytobacillus kochii</name>
    <dbReference type="NCBI Taxonomy" id="859143"/>
    <lineage>
        <taxon>Bacteria</taxon>
        <taxon>Bacillati</taxon>
        <taxon>Bacillota</taxon>
        <taxon>Bacilli</taxon>
        <taxon>Bacillales</taxon>
        <taxon>Bacillaceae</taxon>
        <taxon>Cytobacillus</taxon>
    </lineage>
</organism>
<feature type="binding site" evidence="5">
    <location>
        <position position="192"/>
    </location>
    <ligand>
        <name>S-adenosyl-L-methionine</name>
        <dbReference type="ChEBI" id="CHEBI:59789"/>
    </ligand>
</feature>
<dbReference type="GO" id="GO:0032259">
    <property type="term" value="P:methylation"/>
    <property type="evidence" value="ECO:0007669"/>
    <property type="project" value="UniProtKB-KW"/>
</dbReference>
<dbReference type="InterPro" id="IPR019874">
    <property type="entry name" value="RF_methyltr_PrmC"/>
</dbReference>
<dbReference type="OrthoDB" id="9800643at2"/>
<evidence type="ECO:0000256" key="4">
    <source>
        <dbReference type="ARBA" id="ARBA00048391"/>
    </source>
</evidence>
<dbReference type="HAMAP" id="MF_02126">
    <property type="entry name" value="RF_methyltr_PrmC"/>
    <property type="match status" value="1"/>
</dbReference>
<dbReference type="Pfam" id="PF05175">
    <property type="entry name" value="MTS"/>
    <property type="match status" value="1"/>
</dbReference>
<keyword evidence="2 5" id="KW-0808">Transferase</keyword>
<dbReference type="EC" id="2.1.1.297" evidence="5"/>
<dbReference type="CDD" id="cd02440">
    <property type="entry name" value="AdoMet_MTases"/>
    <property type="match status" value="1"/>
</dbReference>
<keyword evidence="1 5" id="KW-0489">Methyltransferase</keyword>
<evidence type="ECO:0000259" key="7">
    <source>
        <dbReference type="Pfam" id="PF17827"/>
    </source>
</evidence>
<dbReference type="Pfam" id="PF17827">
    <property type="entry name" value="PrmC_N"/>
    <property type="match status" value="1"/>
</dbReference>
<feature type="domain" description="Release factor glutamine methyltransferase N-terminal" evidence="7">
    <location>
        <begin position="8"/>
        <end position="76"/>
    </location>
</feature>
<dbReference type="RefSeq" id="WP_095371572.1">
    <property type="nucleotide sequence ID" value="NZ_CP022983.1"/>
</dbReference>
<dbReference type="AlphaFoldDB" id="A0A248TIH4"/>
<dbReference type="NCBIfam" id="TIGR00536">
    <property type="entry name" value="hemK_fam"/>
    <property type="match status" value="1"/>
</dbReference>
<evidence type="ECO:0000259" key="6">
    <source>
        <dbReference type="Pfam" id="PF05175"/>
    </source>
</evidence>
<comment type="catalytic activity">
    <reaction evidence="4 5">
        <text>L-glutaminyl-[peptide chain release factor] + S-adenosyl-L-methionine = N(5)-methyl-L-glutaminyl-[peptide chain release factor] + S-adenosyl-L-homocysteine + H(+)</text>
        <dbReference type="Rhea" id="RHEA:42896"/>
        <dbReference type="Rhea" id="RHEA-COMP:10271"/>
        <dbReference type="Rhea" id="RHEA-COMP:10272"/>
        <dbReference type="ChEBI" id="CHEBI:15378"/>
        <dbReference type="ChEBI" id="CHEBI:30011"/>
        <dbReference type="ChEBI" id="CHEBI:57856"/>
        <dbReference type="ChEBI" id="CHEBI:59789"/>
        <dbReference type="ChEBI" id="CHEBI:61891"/>
        <dbReference type="EC" id="2.1.1.297"/>
    </reaction>
</comment>
<evidence type="ECO:0000313" key="9">
    <source>
        <dbReference type="Proteomes" id="UP000215137"/>
    </source>
</evidence>
<accession>A0A248TIH4</accession>
<evidence type="ECO:0000256" key="5">
    <source>
        <dbReference type="HAMAP-Rule" id="MF_02126"/>
    </source>
</evidence>
<dbReference type="KEGG" id="bko:CKF48_12190"/>
<dbReference type="InterPro" id="IPR040758">
    <property type="entry name" value="PrmC_N"/>
</dbReference>
<dbReference type="Proteomes" id="UP000215137">
    <property type="component" value="Chromosome"/>
</dbReference>
<feature type="domain" description="Methyltransferase small" evidence="6">
    <location>
        <begin position="117"/>
        <end position="197"/>
    </location>
</feature>
<protein>
    <recommendedName>
        <fullName evidence="5">Release factor glutamine methyltransferase</fullName>
        <shortName evidence="5">RF MTase</shortName>
        <ecNumber evidence="5">2.1.1.297</ecNumber>
    </recommendedName>
    <alternativeName>
        <fullName evidence="5">N5-glutamine methyltransferase PrmC</fullName>
    </alternativeName>
    <alternativeName>
        <fullName evidence="5">Protein-(glutamine-N5) MTase PrmC</fullName>
    </alternativeName>
    <alternativeName>
        <fullName evidence="5">Protein-glutamine N-methyltransferase PrmC</fullName>
    </alternativeName>
</protein>
<keyword evidence="9" id="KW-1185">Reference proteome</keyword>
<evidence type="ECO:0000256" key="3">
    <source>
        <dbReference type="ARBA" id="ARBA00022691"/>
    </source>
</evidence>
<dbReference type="InterPro" id="IPR050320">
    <property type="entry name" value="N5-glutamine_MTase"/>
</dbReference>
<dbReference type="NCBIfam" id="TIGR03534">
    <property type="entry name" value="RF_mod_PrmC"/>
    <property type="match status" value="1"/>
</dbReference>
<dbReference type="PANTHER" id="PTHR18895:SF74">
    <property type="entry name" value="MTRF1L RELEASE FACTOR GLUTAMINE METHYLTRANSFERASE"/>
    <property type="match status" value="1"/>
</dbReference>
<gene>
    <name evidence="5 8" type="primary">prmC</name>
    <name evidence="8" type="ORF">CKF48_12190</name>
</gene>
<dbReference type="SUPFAM" id="SSF53335">
    <property type="entry name" value="S-adenosyl-L-methionine-dependent methyltransferases"/>
    <property type="match status" value="1"/>
</dbReference>
<feature type="binding site" evidence="5">
    <location>
        <begin position="192"/>
        <end position="195"/>
    </location>
    <ligand>
        <name>substrate</name>
    </ligand>
</feature>
<dbReference type="PROSITE" id="PS00092">
    <property type="entry name" value="N6_MTASE"/>
    <property type="match status" value="1"/>
</dbReference>
<feature type="binding site" evidence="5">
    <location>
        <begin position="125"/>
        <end position="129"/>
    </location>
    <ligand>
        <name>S-adenosyl-L-methionine</name>
        <dbReference type="ChEBI" id="CHEBI:59789"/>
    </ligand>
</feature>